<reference evidence="2 3" key="1">
    <citation type="submission" date="2020-05" db="EMBL/GenBank/DDBJ databases">
        <title>Whole Genome Sequences of Enterobacteriales Associated with the International Space Station.</title>
        <authorList>
            <person name="Bharadwaj A."/>
            <person name="Daudu R."/>
            <person name="Singh N."/>
            <person name="Wood J."/>
            <person name="Debieu M."/>
            <person name="Mason C."/>
            <person name="Wang C."/>
            <person name="Venkateswaran K."/>
        </authorList>
    </citation>
    <scope>NUCLEOTIDE SEQUENCE [LARGE SCALE GENOMIC DNA]</scope>
    <source>
        <strain evidence="2 3">IF5SW-B1</strain>
    </source>
</reference>
<feature type="transmembrane region" description="Helical" evidence="1">
    <location>
        <begin position="55"/>
        <end position="74"/>
    </location>
</feature>
<keyword evidence="1" id="KW-0472">Membrane</keyword>
<gene>
    <name evidence="2" type="primary">excA</name>
    <name evidence="2" type="ORF">HU668_23575</name>
</gene>
<keyword evidence="1" id="KW-0812">Transmembrane</keyword>
<evidence type="ECO:0000256" key="1">
    <source>
        <dbReference type="SAM" id="Phobius"/>
    </source>
</evidence>
<dbReference type="Proteomes" id="UP000566985">
    <property type="component" value="Unassembled WGS sequence"/>
</dbReference>
<proteinExistence type="predicted"/>
<accession>A0A7Y6NIX9</accession>
<dbReference type="RefSeq" id="WP_069730066.1">
    <property type="nucleotide sequence ID" value="NZ_JABWPE010000059.1"/>
</dbReference>
<name>A0A7Y6NIX9_9GAMM</name>
<protein>
    <submittedName>
        <fullName evidence="2">Plasmid IncI1-type surface exclusion protein ExcA</fullName>
    </submittedName>
</protein>
<dbReference type="NCBIfam" id="NF033891">
    <property type="entry name" value="surf_exc_IncI1"/>
    <property type="match status" value="1"/>
</dbReference>
<organism evidence="2 3">
    <name type="scientific">Pantoea brenneri</name>
    <dbReference type="NCBI Taxonomy" id="472694"/>
    <lineage>
        <taxon>Bacteria</taxon>
        <taxon>Pseudomonadati</taxon>
        <taxon>Pseudomonadota</taxon>
        <taxon>Gammaproteobacteria</taxon>
        <taxon>Enterobacterales</taxon>
        <taxon>Erwiniaceae</taxon>
        <taxon>Pantoea</taxon>
    </lineage>
</organism>
<sequence>MTKFIRSGSSVNLPWALIRSAYYLVFLPCAIFFAAVTLIVFFGAPFRHEIYPSDYFLLAMLWMFIILPIGLRYISIKIRRKKLLHIVDFLKSDRRFNPTANHEVFSAAKGKYLGIDTKRGTILYVHMFKKGVVDVIGMTMNTWTNTELEGSAIRIYTLDPDLPMLSITAPPAVVSNLYDTLGAMRHQSYSEPYPDEPWTLHVARQSKFIEFEHKVVVPQVTA</sequence>
<dbReference type="AlphaFoldDB" id="A0A7Y6NIX9"/>
<feature type="transmembrane region" description="Helical" evidence="1">
    <location>
        <begin position="21"/>
        <end position="43"/>
    </location>
</feature>
<comment type="caution">
    <text evidence="2">The sequence shown here is derived from an EMBL/GenBank/DDBJ whole genome shotgun (WGS) entry which is preliminary data.</text>
</comment>
<evidence type="ECO:0000313" key="3">
    <source>
        <dbReference type="Proteomes" id="UP000566985"/>
    </source>
</evidence>
<keyword evidence="1" id="KW-1133">Transmembrane helix</keyword>
<dbReference type="GeneID" id="57348215"/>
<dbReference type="EMBL" id="JABWPM010000057">
    <property type="protein sequence ID" value="NUY99402.1"/>
    <property type="molecule type" value="Genomic_DNA"/>
</dbReference>
<evidence type="ECO:0000313" key="2">
    <source>
        <dbReference type="EMBL" id="NUY99402.1"/>
    </source>
</evidence>